<name>A0AAW1Q0H4_9CHLO</name>
<dbReference type="GO" id="GO:0005634">
    <property type="term" value="C:nucleus"/>
    <property type="evidence" value="ECO:0007669"/>
    <property type="project" value="TreeGrafter"/>
</dbReference>
<organism evidence="1 2">
    <name type="scientific">[Myrmecia] bisecta</name>
    <dbReference type="NCBI Taxonomy" id="41462"/>
    <lineage>
        <taxon>Eukaryota</taxon>
        <taxon>Viridiplantae</taxon>
        <taxon>Chlorophyta</taxon>
        <taxon>core chlorophytes</taxon>
        <taxon>Trebouxiophyceae</taxon>
        <taxon>Trebouxiales</taxon>
        <taxon>Trebouxiaceae</taxon>
        <taxon>Myrmecia</taxon>
    </lineage>
</organism>
<dbReference type="InterPro" id="IPR019410">
    <property type="entry name" value="Methyltransf_16"/>
</dbReference>
<dbReference type="AlphaFoldDB" id="A0AAW1Q0H4"/>
<dbReference type="Pfam" id="PF10294">
    <property type="entry name" value="Methyltransf_16"/>
    <property type="match status" value="1"/>
</dbReference>
<dbReference type="GO" id="GO:0008276">
    <property type="term" value="F:protein methyltransferase activity"/>
    <property type="evidence" value="ECO:0007669"/>
    <property type="project" value="InterPro"/>
</dbReference>
<dbReference type="SUPFAM" id="SSF53335">
    <property type="entry name" value="S-adenosyl-L-methionine-dependent methyltransferases"/>
    <property type="match status" value="1"/>
</dbReference>
<dbReference type="Proteomes" id="UP001489004">
    <property type="component" value="Unassembled WGS sequence"/>
</dbReference>
<keyword evidence="2" id="KW-1185">Reference proteome</keyword>
<protein>
    <recommendedName>
        <fullName evidence="3">Methyltransferase-like protein 22</fullName>
    </recommendedName>
</protein>
<evidence type="ECO:0008006" key="3">
    <source>
        <dbReference type="Google" id="ProtNLM"/>
    </source>
</evidence>
<dbReference type="InterPro" id="IPR038899">
    <property type="entry name" value="METTL22"/>
</dbReference>
<reference evidence="1 2" key="1">
    <citation type="journal article" date="2024" name="Nat. Commun.">
        <title>Phylogenomics reveals the evolutionary origins of lichenization in chlorophyte algae.</title>
        <authorList>
            <person name="Puginier C."/>
            <person name="Libourel C."/>
            <person name="Otte J."/>
            <person name="Skaloud P."/>
            <person name="Haon M."/>
            <person name="Grisel S."/>
            <person name="Petersen M."/>
            <person name="Berrin J.G."/>
            <person name="Delaux P.M."/>
            <person name="Dal Grande F."/>
            <person name="Keller J."/>
        </authorList>
    </citation>
    <scope>NUCLEOTIDE SEQUENCE [LARGE SCALE GENOMIC DNA]</scope>
    <source>
        <strain evidence="1 2">SAG 2043</strain>
    </source>
</reference>
<gene>
    <name evidence="1" type="ORF">WJX72_001243</name>
</gene>
<evidence type="ECO:0000313" key="1">
    <source>
        <dbReference type="EMBL" id="KAK9814145.1"/>
    </source>
</evidence>
<comment type="caution">
    <text evidence="1">The sequence shown here is derived from an EMBL/GenBank/DDBJ whole genome shotgun (WGS) entry which is preliminary data.</text>
</comment>
<proteinExistence type="predicted"/>
<evidence type="ECO:0000313" key="2">
    <source>
        <dbReference type="Proteomes" id="UP001489004"/>
    </source>
</evidence>
<dbReference type="InterPro" id="IPR029063">
    <property type="entry name" value="SAM-dependent_MTases_sf"/>
</dbReference>
<dbReference type="PANTHER" id="PTHR23108:SF0">
    <property type="entry name" value="METHYLTRANSFERASE-LIKE PROTEIN 22"/>
    <property type="match status" value="1"/>
</dbReference>
<accession>A0AAW1Q0H4</accession>
<dbReference type="EMBL" id="JALJOR010000007">
    <property type="protein sequence ID" value="KAK9814145.1"/>
    <property type="molecule type" value="Genomic_DNA"/>
</dbReference>
<dbReference type="Gene3D" id="3.40.50.150">
    <property type="entry name" value="Vaccinia Virus protein VP39"/>
    <property type="match status" value="1"/>
</dbReference>
<sequence length="335" mass="36021">MMEAEELVLSEVHVTCCPPGQRAWTTTYRLPDTAITTQDVSVGQGAAAGVDSSSQLVDEEGDLIVRRRISKGAGHCLVIHHQLATPLKTVGLQIWRGALLLADFVLSQPALFRGVTALELGAGAGLAGLVLATMARRVFLTDMGADVLENCQANVEANCHLFQQGPAVAPVRALDWTQGWPPTNTASSSCTSAGGSSTGCSSSYDWTPRDLQELSGLQVLLGADTVYDNDLTEAFVQTARQLLLAGSAGGCQPVMYVALEKRFNFTLRDMDARAHAFEYFVRLVSSDSSRQQPAAGTEQVAGLSAERIQPATIPQVLKYERSEDLELWKIKLARD</sequence>
<dbReference type="PANTHER" id="PTHR23108">
    <property type="entry name" value="METHYLTRANSFERASE-RELATED"/>
    <property type="match status" value="1"/>
</dbReference>